<proteinExistence type="predicted"/>
<name>M3IAZ0_LEPIR</name>
<dbReference type="Proteomes" id="UP000011776">
    <property type="component" value="Unassembled WGS sequence"/>
</dbReference>
<dbReference type="BioCyc" id="LINT1001599:G11K9-4093-MONOMER"/>
<dbReference type="EMBL" id="AFME02000082">
    <property type="protein sequence ID" value="EMG12551.1"/>
    <property type="molecule type" value="Genomic_DNA"/>
</dbReference>
<sequence>MKNRGKINPKKITKRKESDWINPELKEIHEIKSMFEVYPDTEMDAYTVKLENDSYKPNRYKYYYPDIEQELLF</sequence>
<comment type="caution">
    <text evidence="1">The sequence shown here is derived from an EMBL/GenBank/DDBJ whole genome shotgun (WGS) entry which is preliminary data.</text>
</comment>
<accession>M3IAZ0</accession>
<evidence type="ECO:0000313" key="1">
    <source>
        <dbReference type="EMBL" id="EMG12551.1"/>
    </source>
</evidence>
<reference evidence="1 2" key="1">
    <citation type="submission" date="2013-02" db="EMBL/GenBank/DDBJ databases">
        <authorList>
            <person name="Harkins D.M."/>
            <person name="Durkin A.S."/>
            <person name="Brinkac L.M."/>
            <person name="Haft D.H."/>
            <person name="Selengut J.D."/>
            <person name="Sanka R."/>
            <person name="DePew J."/>
            <person name="Purushe J."/>
            <person name="Tulsiani S.M."/>
            <person name="Graham G.C."/>
            <person name="Burns M.-A."/>
            <person name="Dohnt M.F."/>
            <person name="Smythe L.D."/>
            <person name="McKay D.B."/>
            <person name="Craig S.B."/>
            <person name="Vinetz J.M."/>
            <person name="Sutton G.G."/>
            <person name="Nierman W.C."/>
            <person name="Fouts D.E."/>
        </authorList>
    </citation>
    <scope>NUCLEOTIDE SEQUENCE [LARGE SCALE GENOMIC DNA]</scope>
    <source>
        <strain evidence="1 2">LT2186</strain>
    </source>
</reference>
<gene>
    <name evidence="1" type="ORF">LEP1GSC151_0837</name>
</gene>
<dbReference type="AlphaFoldDB" id="M3IAZ0"/>
<protein>
    <submittedName>
        <fullName evidence="1">Uncharacterized protein</fullName>
    </submittedName>
</protein>
<organism evidence="1 2">
    <name type="scientific">Leptospira interrogans serovar Grippotyphosa str. LT2186</name>
    <dbReference type="NCBI Taxonomy" id="1001599"/>
    <lineage>
        <taxon>Bacteria</taxon>
        <taxon>Pseudomonadati</taxon>
        <taxon>Spirochaetota</taxon>
        <taxon>Spirochaetia</taxon>
        <taxon>Leptospirales</taxon>
        <taxon>Leptospiraceae</taxon>
        <taxon>Leptospira</taxon>
    </lineage>
</organism>
<evidence type="ECO:0000313" key="2">
    <source>
        <dbReference type="Proteomes" id="UP000011776"/>
    </source>
</evidence>